<dbReference type="EMBL" id="STGW01000024">
    <property type="protein sequence ID" value="THV08835.1"/>
    <property type="molecule type" value="Genomic_DNA"/>
</dbReference>
<feature type="domain" description="Mammalian cell entry C-terminal" evidence="2">
    <location>
        <begin position="117"/>
        <end position="289"/>
    </location>
</feature>
<dbReference type="InterPro" id="IPR005693">
    <property type="entry name" value="Mce"/>
</dbReference>
<dbReference type="RefSeq" id="WP_136564449.1">
    <property type="nucleotide sequence ID" value="NZ_BAABLS010000004.1"/>
</dbReference>
<feature type="domain" description="Mce/MlaD" evidence="1">
    <location>
        <begin position="37"/>
        <end position="110"/>
    </location>
</feature>
<comment type="caution">
    <text evidence="3">The sequence shown here is derived from an EMBL/GenBank/DDBJ whole genome shotgun (WGS) entry which is preliminary data.</text>
</comment>
<dbReference type="AlphaFoldDB" id="A0A4S8MZQ9"/>
<dbReference type="OrthoDB" id="338143at2"/>
<accession>A0A4S8MZQ9</accession>
<dbReference type="Proteomes" id="UP000307087">
    <property type="component" value="Unassembled WGS sequence"/>
</dbReference>
<dbReference type="GO" id="GO:0051701">
    <property type="term" value="P:biological process involved in interaction with host"/>
    <property type="evidence" value="ECO:0007669"/>
    <property type="project" value="TreeGrafter"/>
</dbReference>
<evidence type="ECO:0000313" key="4">
    <source>
        <dbReference type="Proteomes" id="UP000307087"/>
    </source>
</evidence>
<dbReference type="Pfam" id="PF02470">
    <property type="entry name" value="MlaD"/>
    <property type="match status" value="1"/>
</dbReference>
<dbReference type="Pfam" id="PF11887">
    <property type="entry name" value="Mce4_CUP1"/>
    <property type="match status" value="1"/>
</dbReference>
<name>A0A4S8MZQ9_9ACTN</name>
<protein>
    <submittedName>
        <fullName evidence="3">MCE family protein</fullName>
    </submittedName>
</protein>
<dbReference type="InterPro" id="IPR024516">
    <property type="entry name" value="Mce_C"/>
</dbReference>
<evidence type="ECO:0000259" key="2">
    <source>
        <dbReference type="Pfam" id="PF11887"/>
    </source>
</evidence>
<evidence type="ECO:0000259" key="1">
    <source>
        <dbReference type="Pfam" id="PF02470"/>
    </source>
</evidence>
<dbReference type="NCBIfam" id="TIGR00996">
    <property type="entry name" value="Mtu_fam_mce"/>
    <property type="match status" value="1"/>
</dbReference>
<evidence type="ECO:0000313" key="3">
    <source>
        <dbReference type="EMBL" id="THV08835.1"/>
    </source>
</evidence>
<dbReference type="GO" id="GO:0005576">
    <property type="term" value="C:extracellular region"/>
    <property type="evidence" value="ECO:0007669"/>
    <property type="project" value="TreeGrafter"/>
</dbReference>
<proteinExistence type="predicted"/>
<reference evidence="3 4" key="1">
    <citation type="journal article" date="2009" name="Int. J. Syst. Evol. Microbiol.">
        <title>Nocardioides caeni sp. nov., isolated from wastewater.</title>
        <authorList>
            <person name="Yoon J.H."/>
            <person name="Kang S.J."/>
            <person name="Park S."/>
            <person name="Kim W."/>
            <person name="Oh T.K."/>
        </authorList>
    </citation>
    <scope>NUCLEOTIDE SEQUENCE [LARGE SCALE GENOMIC DNA]</scope>
    <source>
        <strain evidence="3 4">DSM 23134</strain>
    </source>
</reference>
<dbReference type="InterPro" id="IPR003399">
    <property type="entry name" value="Mce/MlaD"/>
</dbReference>
<gene>
    <name evidence="3" type="ORF">E9934_18855</name>
</gene>
<dbReference type="PANTHER" id="PTHR33371">
    <property type="entry name" value="INTERMEMBRANE PHOSPHOLIPID TRANSPORT SYSTEM BINDING PROTEIN MLAD-RELATED"/>
    <property type="match status" value="1"/>
</dbReference>
<dbReference type="InterPro" id="IPR052336">
    <property type="entry name" value="MlaD_Phospholipid_Transporter"/>
</dbReference>
<sequence length="340" mass="35958">MSYQRSLFRVTVFAVVTVLLTAFLARTIQGHQDGGAPTYTAVFADATQLKAGDDVRLAGVTVGRVQSVELTDDARAEVRFSTDDSVTLTSTSTATIRYRNLIGDRYVALDVPVGRGDDLRPGDTIPLEQTTPALDLTAVFNGFKPLFAGLDAESINSLSLSLVRALQGEGGTIASLLSGTGSLGHAIAERDAVIGDLVTDLTTVLTSLNGQSAPFNRLVTHLRDLSGGLAEDRTLIVDALAGIDGLALATDELLSRARPGLKGTVKGLRSTVQRLDDHQDKLIEKLDLLPVKLNAIMRAAQYGSWFQFFNCGLGAEVDLLGDAPPLVVPPTGPETEICGA</sequence>
<dbReference type="PANTHER" id="PTHR33371:SF17">
    <property type="entry name" value="MCE-FAMILY PROTEIN MCE1B"/>
    <property type="match status" value="1"/>
</dbReference>
<keyword evidence="4" id="KW-1185">Reference proteome</keyword>
<organism evidence="3 4">
    <name type="scientific">Nocardioides caeni</name>
    <dbReference type="NCBI Taxonomy" id="574700"/>
    <lineage>
        <taxon>Bacteria</taxon>
        <taxon>Bacillati</taxon>
        <taxon>Actinomycetota</taxon>
        <taxon>Actinomycetes</taxon>
        <taxon>Propionibacteriales</taxon>
        <taxon>Nocardioidaceae</taxon>
        <taxon>Nocardioides</taxon>
    </lineage>
</organism>